<protein>
    <submittedName>
        <fullName evidence="2">Rhamnogalacturonides degradation protein</fullName>
    </submittedName>
</protein>
<dbReference type="EMBL" id="AWTT01000008">
    <property type="protein sequence ID" value="KIS03857.1"/>
    <property type="molecule type" value="Genomic_DNA"/>
</dbReference>
<dbReference type="Proteomes" id="UP000032279">
    <property type="component" value="Unassembled WGS sequence"/>
</dbReference>
<reference evidence="2 3" key="1">
    <citation type="submission" date="2013-08" db="EMBL/GenBank/DDBJ databases">
        <title>Lactobacillus wasatchii sp. WDC04, a late gas producing bacteria isolated from aged chedder cheese.</title>
        <authorList>
            <person name="Oberg C.J."/>
            <person name="Culumber M."/>
            <person name="McMahon D.J."/>
            <person name="Broadbent J.R."/>
            <person name="Oberg T.S."/>
            <person name="Ortaki F."/>
        </authorList>
    </citation>
    <scope>NUCLEOTIDE SEQUENCE [LARGE SCALE GENOMIC DNA]</scope>
    <source>
        <strain evidence="2 3">WDC04</strain>
    </source>
</reference>
<dbReference type="Pfam" id="PF07470">
    <property type="entry name" value="Glyco_hydro_88"/>
    <property type="match status" value="1"/>
</dbReference>
<sequence>MYTKYGDVNTDWADLGAQTMVKREPDMNPKHKWEYEDGLMLNGMYSIYQVTKKREYLHYIKHNIDLFVDGQGNIANYNYDEFNLDHVNNGKSLLDLYEETKDQRYKIAADKLYDQLLNQPKTKDGVFWHKNIYPNQVWLDGLYMGSVFYARYQHTFGIIDHLEDAVHQFLGAYDVTVDEKTGLCYHAYDESREMYWADQETGHSRHFWLRSLGWFIMSMVDVQEYLPDSIDGKQQINKNLNSLLDAVQKVADPATNLWYQIPDEGDRPMNYLESSGSLMILTAIAKAIRMGYVNKDKWTPILNKGYKNAIEQFISVTNAGYVNVNKIAHVGGLGGDSHRDGSFAYYISEPIVVNDHKGVGPFLLLSAEMAMRKK</sequence>
<evidence type="ECO:0000256" key="1">
    <source>
        <dbReference type="ARBA" id="ARBA00022801"/>
    </source>
</evidence>
<dbReference type="PANTHER" id="PTHR33886">
    <property type="entry name" value="UNSATURATED RHAMNOGALACTURONAN HYDROLASE (EUROFUNG)"/>
    <property type="match status" value="1"/>
</dbReference>
<gene>
    <name evidence="2" type="primary">rhiN</name>
    <name evidence="2" type="ORF">WDC_0504</name>
</gene>
<dbReference type="InterPro" id="IPR012341">
    <property type="entry name" value="6hp_glycosidase-like_sf"/>
</dbReference>
<name>A0A0D1A813_9LACO</name>
<dbReference type="SUPFAM" id="SSF48208">
    <property type="entry name" value="Six-hairpin glycosidases"/>
    <property type="match status" value="1"/>
</dbReference>
<dbReference type="InterPro" id="IPR008928">
    <property type="entry name" value="6-hairpin_glycosidase_sf"/>
</dbReference>
<dbReference type="InterPro" id="IPR052043">
    <property type="entry name" value="PolySaccharide_Degr_Enz"/>
</dbReference>
<organism evidence="2 3">
    <name type="scientific">Paucilactobacillus wasatchensis</name>
    <dbReference type="NCBI Taxonomy" id="1335616"/>
    <lineage>
        <taxon>Bacteria</taxon>
        <taxon>Bacillati</taxon>
        <taxon>Bacillota</taxon>
        <taxon>Bacilli</taxon>
        <taxon>Lactobacillales</taxon>
        <taxon>Lactobacillaceae</taxon>
        <taxon>Paucilactobacillus</taxon>
    </lineage>
</organism>
<keyword evidence="3" id="KW-1185">Reference proteome</keyword>
<evidence type="ECO:0000313" key="3">
    <source>
        <dbReference type="Proteomes" id="UP000032279"/>
    </source>
</evidence>
<evidence type="ECO:0000313" key="2">
    <source>
        <dbReference type="EMBL" id="KIS03857.1"/>
    </source>
</evidence>
<dbReference type="GO" id="GO:0016787">
    <property type="term" value="F:hydrolase activity"/>
    <property type="evidence" value="ECO:0007669"/>
    <property type="project" value="UniProtKB-KW"/>
</dbReference>
<keyword evidence="1" id="KW-0378">Hydrolase</keyword>
<dbReference type="InterPro" id="IPR010905">
    <property type="entry name" value="Glyco_hydro_88"/>
</dbReference>
<dbReference type="RefSeq" id="WP_044010224.1">
    <property type="nucleotide sequence ID" value="NZ_AWTT01000008.1"/>
</dbReference>
<dbReference type="STRING" id="1335616.WDC_0504"/>
<dbReference type="Gene3D" id="1.50.10.10">
    <property type="match status" value="1"/>
</dbReference>
<dbReference type="PANTHER" id="PTHR33886:SF8">
    <property type="entry name" value="UNSATURATED RHAMNOGALACTURONAN HYDROLASE (EUROFUNG)"/>
    <property type="match status" value="1"/>
</dbReference>
<dbReference type="GO" id="GO:0005975">
    <property type="term" value="P:carbohydrate metabolic process"/>
    <property type="evidence" value="ECO:0007669"/>
    <property type="project" value="InterPro"/>
</dbReference>
<dbReference type="OrthoDB" id="6381507at2"/>
<dbReference type="AlphaFoldDB" id="A0A0D1A813"/>
<dbReference type="PATRIC" id="fig|1335616.4.peg.504"/>
<proteinExistence type="predicted"/>
<accession>A0A0D1A813</accession>
<comment type="caution">
    <text evidence="2">The sequence shown here is derived from an EMBL/GenBank/DDBJ whole genome shotgun (WGS) entry which is preliminary data.</text>
</comment>